<dbReference type="PATRIC" id="fig|512565.3.peg.3886"/>
<dbReference type="STRING" id="512565.AMIS_38940"/>
<dbReference type="HOGENOM" id="CLU_033401_5_1_11"/>
<name>I0H7X7_ACTM4</name>
<dbReference type="AlphaFoldDB" id="I0H7X7"/>
<sequence>MTYATGDLVELASLPYAKYLQPFTAELEIGEDYSEAHVDGAEFDGVQAGGIRFSESALTSVTFTGGNFDRVRLDDVYVSRCRWIGGSWGETSFLNVSVLDSVLAGVQSYGAQWRRVVLKDCKIDSLNLRGARLQDVEFRDCDLTEVDFSDATLVGVTFPGTAIRRARFAKATVKKLDFRTARELDVALGWESLRGAVIGGDQLAEAAPALAQTLGLVVR</sequence>
<dbReference type="RefSeq" id="WP_014444008.1">
    <property type="nucleotide sequence ID" value="NC_017093.1"/>
</dbReference>
<evidence type="ECO:0000313" key="1">
    <source>
        <dbReference type="EMBL" id="BAL89114.1"/>
    </source>
</evidence>
<dbReference type="PANTHER" id="PTHR14136">
    <property type="entry name" value="BTB_POZ DOMAIN-CONTAINING PROTEIN KCTD9"/>
    <property type="match status" value="1"/>
</dbReference>
<gene>
    <name evidence="1" type="ordered locus">AMIS_38940</name>
</gene>
<dbReference type="PANTHER" id="PTHR14136:SF25">
    <property type="entry name" value="BTB_POZ DOMAIN-CONTAINING PROTEIN"/>
    <property type="match status" value="1"/>
</dbReference>
<dbReference type="OrthoDB" id="2579959at2"/>
<dbReference type="InterPro" id="IPR051082">
    <property type="entry name" value="Pentapeptide-BTB/POZ_domain"/>
</dbReference>
<proteinExistence type="predicted"/>
<accession>I0H7X7</accession>
<keyword evidence="2" id="KW-1185">Reference proteome</keyword>
<protein>
    <recommendedName>
        <fullName evidence="3">Pentapeptide repeat-containing protein</fullName>
    </recommendedName>
</protein>
<dbReference type="KEGG" id="ams:AMIS_38940"/>
<organism evidence="1 2">
    <name type="scientific">Actinoplanes missouriensis (strain ATCC 14538 / DSM 43046 / CBS 188.64 / JCM 3121 / NBRC 102363 / NCIMB 12654 / NRRL B-3342 / UNCC 431)</name>
    <dbReference type="NCBI Taxonomy" id="512565"/>
    <lineage>
        <taxon>Bacteria</taxon>
        <taxon>Bacillati</taxon>
        <taxon>Actinomycetota</taxon>
        <taxon>Actinomycetes</taxon>
        <taxon>Micromonosporales</taxon>
        <taxon>Micromonosporaceae</taxon>
        <taxon>Actinoplanes</taxon>
    </lineage>
</organism>
<evidence type="ECO:0000313" key="2">
    <source>
        <dbReference type="Proteomes" id="UP000007882"/>
    </source>
</evidence>
<evidence type="ECO:0008006" key="3">
    <source>
        <dbReference type="Google" id="ProtNLM"/>
    </source>
</evidence>
<dbReference type="InterPro" id="IPR001646">
    <property type="entry name" value="5peptide_repeat"/>
</dbReference>
<dbReference type="Proteomes" id="UP000007882">
    <property type="component" value="Chromosome"/>
</dbReference>
<dbReference type="Gene3D" id="2.160.20.80">
    <property type="entry name" value="E3 ubiquitin-protein ligase SopA"/>
    <property type="match status" value="1"/>
</dbReference>
<reference evidence="1 2" key="1">
    <citation type="submission" date="2012-02" db="EMBL/GenBank/DDBJ databases">
        <title>Complete genome sequence of Actinoplanes missouriensis 431 (= NBRC 102363).</title>
        <authorList>
            <person name="Ohnishi Y."/>
            <person name="Ishikawa J."/>
            <person name="Sekine M."/>
            <person name="Hosoyama A."/>
            <person name="Harada T."/>
            <person name="Narita H."/>
            <person name="Hata T."/>
            <person name="Konno Y."/>
            <person name="Tutikane K."/>
            <person name="Fujita N."/>
            <person name="Horinouchi S."/>
            <person name="Hayakawa M."/>
        </authorList>
    </citation>
    <scope>NUCLEOTIDE SEQUENCE [LARGE SCALE GENOMIC DNA]</scope>
    <source>
        <strain evidence="2">ATCC 14538 / DSM 43046 / CBS 188.64 / JCM 3121 / NBRC 102363 / NCIMB 12654 / NRRL B-3342 / UNCC 431</strain>
    </source>
</reference>
<dbReference type="EMBL" id="AP012319">
    <property type="protein sequence ID" value="BAL89114.1"/>
    <property type="molecule type" value="Genomic_DNA"/>
</dbReference>
<dbReference type="SUPFAM" id="SSF141571">
    <property type="entry name" value="Pentapeptide repeat-like"/>
    <property type="match status" value="1"/>
</dbReference>
<dbReference type="eggNOG" id="COG1357">
    <property type="taxonomic scope" value="Bacteria"/>
</dbReference>
<dbReference type="Pfam" id="PF13599">
    <property type="entry name" value="Pentapeptide_4"/>
    <property type="match status" value="1"/>
</dbReference>